<gene>
    <name evidence="2" type="ORF">GCM10011613_24050</name>
</gene>
<proteinExistence type="predicted"/>
<protein>
    <recommendedName>
        <fullName evidence="4">Lipoprotein</fullName>
    </recommendedName>
</protein>
<keyword evidence="3" id="KW-1185">Reference proteome</keyword>
<dbReference type="EMBL" id="BMYZ01000002">
    <property type="protein sequence ID" value="GGY78554.1"/>
    <property type="molecule type" value="Genomic_DNA"/>
</dbReference>
<accession>A0ABQ3B503</accession>
<evidence type="ECO:0000256" key="1">
    <source>
        <dbReference type="SAM" id="SignalP"/>
    </source>
</evidence>
<organism evidence="2 3">
    <name type="scientific">Cellvibrio zantedeschiae</name>
    <dbReference type="NCBI Taxonomy" id="1237077"/>
    <lineage>
        <taxon>Bacteria</taxon>
        <taxon>Pseudomonadati</taxon>
        <taxon>Pseudomonadota</taxon>
        <taxon>Gammaproteobacteria</taxon>
        <taxon>Cellvibrionales</taxon>
        <taxon>Cellvibrionaceae</taxon>
        <taxon>Cellvibrio</taxon>
    </lineage>
</organism>
<name>A0ABQ3B503_9GAMM</name>
<keyword evidence="1" id="KW-0732">Signal</keyword>
<feature type="chain" id="PRO_5046770341" description="Lipoprotein" evidence="1">
    <location>
        <begin position="22"/>
        <end position="121"/>
    </location>
</feature>
<dbReference type="RefSeq" id="WP_189418941.1">
    <property type="nucleotide sequence ID" value="NZ_BMYZ01000002.1"/>
</dbReference>
<comment type="caution">
    <text evidence="2">The sequence shown here is derived from an EMBL/GenBank/DDBJ whole genome shotgun (WGS) entry which is preliminary data.</text>
</comment>
<evidence type="ECO:0008006" key="4">
    <source>
        <dbReference type="Google" id="ProtNLM"/>
    </source>
</evidence>
<reference evidence="3" key="1">
    <citation type="journal article" date="2019" name="Int. J. Syst. Evol. Microbiol.">
        <title>The Global Catalogue of Microorganisms (GCM) 10K type strain sequencing project: providing services to taxonomists for standard genome sequencing and annotation.</title>
        <authorList>
            <consortium name="The Broad Institute Genomics Platform"/>
            <consortium name="The Broad Institute Genome Sequencing Center for Infectious Disease"/>
            <person name="Wu L."/>
            <person name="Ma J."/>
        </authorList>
    </citation>
    <scope>NUCLEOTIDE SEQUENCE [LARGE SCALE GENOMIC DNA]</scope>
    <source>
        <strain evidence="3">KCTC 32239</strain>
    </source>
</reference>
<feature type="signal peptide" evidence="1">
    <location>
        <begin position="1"/>
        <end position="21"/>
    </location>
</feature>
<evidence type="ECO:0000313" key="3">
    <source>
        <dbReference type="Proteomes" id="UP000619761"/>
    </source>
</evidence>
<dbReference type="Proteomes" id="UP000619761">
    <property type="component" value="Unassembled WGS sequence"/>
</dbReference>
<sequence>MKMKKTFVLITLAFLANCALHKDRWVTSTFSASQINSVVLNTNLGTEEYSLFLCSKPNSVGELRLSNNSSRFFCVSKAGEVKFATIRKSESNTKICLWKEHGFCADGVCESISSASDCKTL</sequence>
<evidence type="ECO:0000313" key="2">
    <source>
        <dbReference type="EMBL" id="GGY78554.1"/>
    </source>
</evidence>